<evidence type="ECO:0000313" key="3">
    <source>
        <dbReference type="Proteomes" id="UP001262410"/>
    </source>
</evidence>
<evidence type="ECO:0008006" key="4">
    <source>
        <dbReference type="Google" id="ProtNLM"/>
    </source>
</evidence>
<dbReference type="RefSeq" id="WP_309795165.1">
    <property type="nucleotide sequence ID" value="NZ_JAVDPW010000005.1"/>
</dbReference>
<dbReference type="EMBL" id="JAVDPW010000005">
    <property type="protein sequence ID" value="MDR6290620.1"/>
    <property type="molecule type" value="Genomic_DNA"/>
</dbReference>
<comment type="caution">
    <text evidence="2">The sequence shown here is derived from an EMBL/GenBank/DDBJ whole genome shotgun (WGS) entry which is preliminary data.</text>
</comment>
<keyword evidence="3" id="KW-1185">Reference proteome</keyword>
<keyword evidence="1" id="KW-0812">Transmembrane</keyword>
<proteinExistence type="predicted"/>
<name>A0ABU1JPS8_9PROT</name>
<sequence>MDHAAELDRLDRLATLLDGRWRIPVIGWRFGLDAIIGLVPGLGDIAGGLISATIILRARRLGAPNHILALMAGNVLLDVAAGAIPVLGDLLDVWLKANRRNTRLLRRHLERQAIRG</sequence>
<dbReference type="Proteomes" id="UP001262410">
    <property type="component" value="Unassembled WGS sequence"/>
</dbReference>
<accession>A0ABU1JPS8</accession>
<gene>
    <name evidence="2" type="ORF">E9232_003146</name>
</gene>
<protein>
    <recommendedName>
        <fullName evidence="4">DUF4112 domain-containing protein</fullName>
    </recommendedName>
</protein>
<evidence type="ECO:0000313" key="2">
    <source>
        <dbReference type="EMBL" id="MDR6290620.1"/>
    </source>
</evidence>
<feature type="transmembrane region" description="Helical" evidence="1">
    <location>
        <begin position="34"/>
        <end position="56"/>
    </location>
</feature>
<dbReference type="InterPro" id="IPR025187">
    <property type="entry name" value="DUF4112"/>
</dbReference>
<dbReference type="Pfam" id="PF13430">
    <property type="entry name" value="DUF4112"/>
    <property type="match status" value="1"/>
</dbReference>
<reference evidence="2 3" key="1">
    <citation type="submission" date="2023-07" db="EMBL/GenBank/DDBJ databases">
        <title>Sorghum-associated microbial communities from plants grown in Nebraska, USA.</title>
        <authorList>
            <person name="Schachtman D."/>
        </authorList>
    </citation>
    <scope>NUCLEOTIDE SEQUENCE [LARGE SCALE GENOMIC DNA]</scope>
    <source>
        <strain evidence="2 3">584</strain>
    </source>
</reference>
<keyword evidence="1" id="KW-1133">Transmembrane helix</keyword>
<dbReference type="PANTHER" id="PTHR35519">
    <property type="entry name" value="MEMBRANE PROTEINS"/>
    <property type="match status" value="1"/>
</dbReference>
<dbReference type="PANTHER" id="PTHR35519:SF2">
    <property type="entry name" value="PH DOMAIN PROTEIN"/>
    <property type="match status" value="1"/>
</dbReference>
<keyword evidence="1" id="KW-0472">Membrane</keyword>
<feature type="transmembrane region" description="Helical" evidence="1">
    <location>
        <begin position="68"/>
        <end position="88"/>
    </location>
</feature>
<evidence type="ECO:0000256" key="1">
    <source>
        <dbReference type="SAM" id="Phobius"/>
    </source>
</evidence>
<organism evidence="2 3">
    <name type="scientific">Inquilinus ginsengisoli</name>
    <dbReference type="NCBI Taxonomy" id="363840"/>
    <lineage>
        <taxon>Bacteria</taxon>
        <taxon>Pseudomonadati</taxon>
        <taxon>Pseudomonadota</taxon>
        <taxon>Alphaproteobacteria</taxon>
        <taxon>Rhodospirillales</taxon>
        <taxon>Rhodospirillaceae</taxon>
        <taxon>Inquilinus</taxon>
    </lineage>
</organism>